<organism evidence="6">
    <name type="scientific">Lepeophtheirus salmonis</name>
    <name type="common">Salmon louse</name>
    <name type="synonym">Caligus salmonis</name>
    <dbReference type="NCBI Taxonomy" id="72036"/>
    <lineage>
        <taxon>Eukaryota</taxon>
        <taxon>Metazoa</taxon>
        <taxon>Ecdysozoa</taxon>
        <taxon>Arthropoda</taxon>
        <taxon>Crustacea</taxon>
        <taxon>Multicrustacea</taxon>
        <taxon>Hexanauplia</taxon>
        <taxon>Copepoda</taxon>
        <taxon>Siphonostomatoida</taxon>
        <taxon>Caligidae</taxon>
        <taxon>Lepeophtheirus</taxon>
    </lineage>
</organism>
<dbReference type="InterPro" id="IPR001680">
    <property type="entry name" value="WD40_rpt"/>
</dbReference>
<dbReference type="PANTHER" id="PTHR19857:SF8">
    <property type="entry name" value="ANGIO-ASSOCIATED MIGRATORY CELL PROTEIN"/>
    <property type="match status" value="1"/>
</dbReference>
<dbReference type="InterPro" id="IPR015943">
    <property type="entry name" value="WD40/YVTN_repeat-like_dom_sf"/>
</dbReference>
<feature type="repeat" description="WD" evidence="3">
    <location>
        <begin position="120"/>
        <end position="161"/>
    </location>
</feature>
<evidence type="ECO:0000256" key="3">
    <source>
        <dbReference type="PROSITE-ProRule" id="PRU00221"/>
    </source>
</evidence>
<feature type="compositionally biased region" description="Acidic residues" evidence="4">
    <location>
        <begin position="37"/>
        <end position="55"/>
    </location>
</feature>
<feature type="domain" description="Anaphase-promoting complex subunit 4-like WD40" evidence="5">
    <location>
        <begin position="170"/>
        <end position="260"/>
    </location>
</feature>
<dbReference type="EMBL" id="HACA01023650">
    <property type="protein sequence ID" value="CDW41011.1"/>
    <property type="molecule type" value="Transcribed_RNA"/>
</dbReference>
<dbReference type="InterPro" id="IPR024977">
    <property type="entry name" value="Apc4-like_WD40_dom"/>
</dbReference>
<dbReference type="InterPro" id="IPR051179">
    <property type="entry name" value="WD_repeat_multifunction"/>
</dbReference>
<feature type="repeat" description="WD" evidence="3">
    <location>
        <begin position="201"/>
        <end position="242"/>
    </location>
</feature>
<evidence type="ECO:0000256" key="4">
    <source>
        <dbReference type="SAM" id="MobiDB-lite"/>
    </source>
</evidence>
<dbReference type="Gene3D" id="2.130.10.10">
    <property type="entry name" value="YVTN repeat-like/Quinoprotein amine dehydrogenase"/>
    <property type="match status" value="1"/>
</dbReference>
<feature type="region of interest" description="Disordered" evidence="4">
    <location>
        <begin position="37"/>
        <end position="63"/>
    </location>
</feature>
<dbReference type="SMART" id="SM00320">
    <property type="entry name" value="WD40"/>
    <property type="match status" value="7"/>
</dbReference>
<dbReference type="PANTHER" id="PTHR19857">
    <property type="entry name" value="MITOCHONDRIAL DIVISION PROTEIN 1-RELATED"/>
    <property type="match status" value="1"/>
</dbReference>
<evidence type="ECO:0000313" key="6">
    <source>
        <dbReference type="EMBL" id="CDW41011.1"/>
    </source>
</evidence>
<dbReference type="OrthoDB" id="10261640at2759"/>
<dbReference type="Pfam" id="PF12894">
    <property type="entry name" value="ANAPC4_WD40"/>
    <property type="match status" value="1"/>
</dbReference>
<dbReference type="InterPro" id="IPR019775">
    <property type="entry name" value="WD40_repeat_CS"/>
</dbReference>
<dbReference type="PROSITE" id="PS50082">
    <property type="entry name" value="WD_REPEATS_2"/>
    <property type="match status" value="3"/>
</dbReference>
<evidence type="ECO:0000256" key="2">
    <source>
        <dbReference type="ARBA" id="ARBA00022737"/>
    </source>
</evidence>
<dbReference type="SUPFAM" id="SSF117289">
    <property type="entry name" value="Nucleoporin domain"/>
    <property type="match status" value="1"/>
</dbReference>
<evidence type="ECO:0000256" key="1">
    <source>
        <dbReference type="ARBA" id="ARBA00022574"/>
    </source>
</evidence>
<feature type="repeat" description="WD" evidence="3">
    <location>
        <begin position="393"/>
        <end position="427"/>
    </location>
</feature>
<dbReference type="PROSITE" id="PS00678">
    <property type="entry name" value="WD_REPEATS_1"/>
    <property type="match status" value="1"/>
</dbReference>
<keyword evidence="1 3" id="KW-0853">WD repeat</keyword>
<dbReference type="AlphaFoldDB" id="A0A0K2UTH7"/>
<accession>A0A0K2UTH7</accession>
<reference evidence="6" key="1">
    <citation type="submission" date="2014-05" db="EMBL/GenBank/DDBJ databases">
        <authorList>
            <person name="Chronopoulou M."/>
        </authorList>
    </citation>
    <scope>NUCLEOTIDE SEQUENCE</scope>
    <source>
        <tissue evidence="6">Whole organism</tissue>
    </source>
</reference>
<protein>
    <submittedName>
        <fullName evidence="6">Angioassociated migratory cell proteinlike [Strongylocentrotus purpuratus]</fullName>
    </submittedName>
</protein>
<name>A0A0K2UTH7_LEPSM</name>
<evidence type="ECO:0000259" key="5">
    <source>
        <dbReference type="Pfam" id="PF12894"/>
    </source>
</evidence>
<proteinExistence type="predicted"/>
<keyword evidence="2" id="KW-0677">Repeat</keyword>
<sequence length="436" mass="47020">MGLENTPPCSPQNMMDLENEDNIIFGEDEAFEVIELDDIPDPLGEEDESLEDEEGAQASQSSVQVAIEDNSSMKFNSHGKSVFCVHLRPGDRSIFEAVSGGEDDKAYLWDIKTGAVNFVFDGYKDSVTHVRFNHDGSYLAAADMSGVIRVYKLSSSSIVWEFETADITWMEWHPGTNVLFAGTVESECWMWRIPSGDSKIYMGNGERVECATILPDGKRISVGYGDGSIKIFDLKTGDVQFNSNADNSSAAKQTSAVTCIDSNSGYIGYGSVNGIAKIVAILSGKVVGMFSHANSQAPDNQMDGDEEAVNNSIECISFSKDKVGAQYLYTASLSGEINVWDLSTQVVRHSSILGSGIVKIMSRNKTPSQLFVGTLDGVVIIYDTLAGEVLGSCTGHTAAILDIQQSKDGCTLVSSSDDGTARIFDINKILNTSPSS</sequence>
<dbReference type="Pfam" id="PF00400">
    <property type="entry name" value="WD40"/>
    <property type="match status" value="3"/>
</dbReference>